<keyword evidence="7" id="KW-0732">Signal</keyword>
<dbReference type="InParanoid" id="A0A6P5K9Q3"/>
<feature type="transmembrane region" description="Helical" evidence="6">
    <location>
        <begin position="261"/>
        <end position="280"/>
    </location>
</feature>
<feature type="transmembrane region" description="Helical" evidence="6">
    <location>
        <begin position="71"/>
        <end position="90"/>
    </location>
</feature>
<keyword evidence="8" id="KW-1185">Reference proteome</keyword>
<dbReference type="Gene3D" id="1.20.1080.10">
    <property type="entry name" value="Glycerol uptake facilitator protein"/>
    <property type="match status" value="1"/>
</dbReference>
<dbReference type="GO" id="GO:0015267">
    <property type="term" value="F:channel activity"/>
    <property type="evidence" value="ECO:0007669"/>
    <property type="project" value="TreeGrafter"/>
</dbReference>
<accession>A0A6P5K9Q3</accession>
<protein>
    <submittedName>
        <fullName evidence="9">Aquaporin-12-like isoform X1</fullName>
    </submittedName>
</protein>
<feature type="signal peptide" evidence="7">
    <location>
        <begin position="1"/>
        <end position="20"/>
    </location>
</feature>
<dbReference type="PANTHER" id="PTHR21191">
    <property type="entry name" value="AQUAPORIN"/>
    <property type="match status" value="1"/>
</dbReference>
<evidence type="ECO:0000256" key="4">
    <source>
        <dbReference type="ARBA" id="ARBA00023136"/>
    </source>
</evidence>
<dbReference type="InterPro" id="IPR051883">
    <property type="entry name" value="AQP11/12_channel"/>
</dbReference>
<organism evidence="8 9">
    <name type="scientific">Phascolarctos cinereus</name>
    <name type="common">Koala</name>
    <dbReference type="NCBI Taxonomy" id="38626"/>
    <lineage>
        <taxon>Eukaryota</taxon>
        <taxon>Metazoa</taxon>
        <taxon>Chordata</taxon>
        <taxon>Craniata</taxon>
        <taxon>Vertebrata</taxon>
        <taxon>Euteleostomi</taxon>
        <taxon>Mammalia</taxon>
        <taxon>Metatheria</taxon>
        <taxon>Diprotodontia</taxon>
        <taxon>Phascolarctidae</taxon>
        <taxon>Phascolarctos</taxon>
    </lineage>
</organism>
<evidence type="ECO:0000256" key="1">
    <source>
        <dbReference type="ARBA" id="ARBA00004141"/>
    </source>
</evidence>
<dbReference type="KEGG" id="pcw:110208180"/>
<dbReference type="Proteomes" id="UP000515140">
    <property type="component" value="Unplaced"/>
</dbReference>
<dbReference type="InterPro" id="IPR023271">
    <property type="entry name" value="Aquaporin-like"/>
</dbReference>
<evidence type="ECO:0000256" key="6">
    <source>
        <dbReference type="SAM" id="Phobius"/>
    </source>
</evidence>
<comment type="subcellular location">
    <subcellularLocation>
        <location evidence="1">Membrane</location>
        <topology evidence="1">Multi-pass membrane protein</topology>
    </subcellularLocation>
</comment>
<keyword evidence="2 6" id="KW-0812">Transmembrane</keyword>
<keyword evidence="4 6" id="KW-0472">Membrane</keyword>
<proteinExistence type="predicted"/>
<evidence type="ECO:0000256" key="3">
    <source>
        <dbReference type="ARBA" id="ARBA00022989"/>
    </source>
</evidence>
<dbReference type="InterPro" id="IPR023265">
    <property type="entry name" value="Aquaporin_12"/>
</dbReference>
<evidence type="ECO:0000256" key="7">
    <source>
        <dbReference type="SAM" id="SignalP"/>
    </source>
</evidence>
<evidence type="ECO:0000313" key="8">
    <source>
        <dbReference type="Proteomes" id="UP000515140"/>
    </source>
</evidence>
<evidence type="ECO:0000256" key="2">
    <source>
        <dbReference type="ARBA" id="ARBA00022692"/>
    </source>
</evidence>
<dbReference type="PRINTS" id="PR02025">
    <property type="entry name" value="AQUAPORIN12"/>
</dbReference>
<dbReference type="RefSeq" id="XP_020841719.1">
    <property type="nucleotide sequence ID" value="XM_020986060.1"/>
</dbReference>
<feature type="compositionally biased region" description="Basic and acidic residues" evidence="5">
    <location>
        <begin position="315"/>
        <end position="333"/>
    </location>
</feature>
<dbReference type="SUPFAM" id="SSF81338">
    <property type="entry name" value="Aquaporin-like"/>
    <property type="match status" value="1"/>
</dbReference>
<evidence type="ECO:0000313" key="9">
    <source>
        <dbReference type="RefSeq" id="XP_020841719.1"/>
    </source>
</evidence>
<keyword evidence="3 6" id="KW-1133">Transmembrane helix</keyword>
<gene>
    <name evidence="9" type="primary">LOC110208180</name>
</gene>
<feature type="region of interest" description="Disordered" evidence="5">
    <location>
        <begin position="302"/>
        <end position="333"/>
    </location>
</feature>
<dbReference type="PANTHER" id="PTHR21191:SF8">
    <property type="entry name" value="AQUAPORIN-12A-RELATED"/>
    <property type="match status" value="1"/>
</dbReference>
<dbReference type="GeneID" id="110208180"/>
<evidence type="ECO:0000256" key="5">
    <source>
        <dbReference type="SAM" id="MobiDB-lite"/>
    </source>
</evidence>
<sequence length="333" mass="36881">MAGLNVSLSFFFVIVTFCEGARRVSKMFLPQKIYSSFAGELASAFQLCACCLELRMLVEIGPWGGGFGPDVVLTLLFLLFLVHGVSFDGASANPAVSIQEFLMVESSLLTTAVKLLAHFLGMKASCILTNLYWSWELTDFHLIQNLIARDCSSSLRTSVGQGTLVEATCSFFFHLTLLLFQHSFFIYRVTAVALIVTILAYTAFGGVNHSPSFRMCENDSVTSSDVMKFSKPTGPFTSAFFNPALASAVTFHCSGNTLLDYTQVYCLGPLTGMVVAVLLYQGNIPRFFQRNLFYYQKNKYRVPKGKPYSTPNGKQKQEKSTKRGKAEPSQKME</sequence>
<dbReference type="GO" id="GO:0016020">
    <property type="term" value="C:membrane"/>
    <property type="evidence" value="ECO:0007669"/>
    <property type="project" value="UniProtKB-SubCell"/>
</dbReference>
<feature type="chain" id="PRO_5027967255" evidence="7">
    <location>
        <begin position="21"/>
        <end position="333"/>
    </location>
</feature>
<feature type="transmembrane region" description="Helical" evidence="6">
    <location>
        <begin position="185"/>
        <end position="204"/>
    </location>
</feature>
<dbReference type="FunCoup" id="A0A6P5K9Q3">
    <property type="interactions" value="5"/>
</dbReference>
<name>A0A6P5K9Q3_PHACI</name>
<dbReference type="AlphaFoldDB" id="A0A6P5K9Q3"/>
<reference evidence="9" key="1">
    <citation type="submission" date="2025-08" db="UniProtKB">
        <authorList>
            <consortium name="RefSeq"/>
        </authorList>
    </citation>
    <scope>IDENTIFICATION</scope>
    <source>
        <tissue evidence="9">Spleen</tissue>
    </source>
</reference>
<dbReference type="GO" id="GO:0005737">
    <property type="term" value="C:cytoplasm"/>
    <property type="evidence" value="ECO:0007669"/>
    <property type="project" value="TreeGrafter"/>
</dbReference>